<dbReference type="AlphaFoldDB" id="A0A6P8Y5Y8"/>
<organism evidence="3">
    <name type="scientific">Thrips palmi</name>
    <name type="common">Melon thrips</name>
    <dbReference type="NCBI Taxonomy" id="161013"/>
    <lineage>
        <taxon>Eukaryota</taxon>
        <taxon>Metazoa</taxon>
        <taxon>Ecdysozoa</taxon>
        <taxon>Arthropoda</taxon>
        <taxon>Hexapoda</taxon>
        <taxon>Insecta</taxon>
        <taxon>Pterygota</taxon>
        <taxon>Neoptera</taxon>
        <taxon>Paraneoptera</taxon>
        <taxon>Thysanoptera</taxon>
        <taxon>Terebrantia</taxon>
        <taxon>Thripoidea</taxon>
        <taxon>Thripidae</taxon>
        <taxon>Thrips</taxon>
    </lineage>
</organism>
<sequence length="149" mass="17616">MSTVCKIKKETENQCLFDTFTSFENGDLLETYDLKLNYNQSDVKEEHASKETSVVLRTSKDAQELLRAREFLLQYSAFARNRRYLIDSERMLVVQCPSCFAEFKGCSDRMLRLIDHILARHPNSTNRSFTQVKKRYNSLINLYRKRLKD</sequence>
<dbReference type="RefSeq" id="XP_034231405.1">
    <property type="nucleotide sequence ID" value="XM_034375514.1"/>
</dbReference>
<dbReference type="Proteomes" id="UP000515158">
    <property type="component" value="Unplaced"/>
</dbReference>
<dbReference type="KEGG" id="tpal:117639645"/>
<evidence type="ECO:0000313" key="3">
    <source>
        <dbReference type="RefSeq" id="XP_034231406.1"/>
    </source>
</evidence>
<dbReference type="GeneID" id="117639645"/>
<keyword evidence="1" id="KW-1185">Reference proteome</keyword>
<protein>
    <submittedName>
        <fullName evidence="2 3">Uncharacterized protein LOC117639645</fullName>
    </submittedName>
</protein>
<evidence type="ECO:0000313" key="4">
    <source>
        <dbReference type="RefSeq" id="XP_034231407.1"/>
    </source>
</evidence>
<name>A0A6P8Y5Y8_THRPL</name>
<dbReference type="RefSeq" id="XP_034231406.1">
    <property type="nucleotide sequence ID" value="XM_034375515.1"/>
</dbReference>
<dbReference type="RefSeq" id="XP_034231407.1">
    <property type="nucleotide sequence ID" value="XM_034375516.1"/>
</dbReference>
<gene>
    <name evidence="2 3 4" type="primary">LOC117639645</name>
</gene>
<reference evidence="2 3" key="1">
    <citation type="submission" date="2025-04" db="UniProtKB">
        <authorList>
            <consortium name="RefSeq"/>
        </authorList>
    </citation>
    <scope>IDENTIFICATION</scope>
    <source>
        <tissue evidence="2 3">Total insect</tissue>
    </source>
</reference>
<proteinExistence type="predicted"/>
<evidence type="ECO:0000313" key="2">
    <source>
        <dbReference type="RefSeq" id="XP_034231405.1"/>
    </source>
</evidence>
<accession>A0A6P8Y5Y8</accession>
<evidence type="ECO:0000313" key="1">
    <source>
        <dbReference type="Proteomes" id="UP000515158"/>
    </source>
</evidence>